<dbReference type="HOGENOM" id="CLU_1721017_0_0_11"/>
<keyword evidence="2" id="KW-1185">Reference proteome</keyword>
<proteinExistence type="predicted"/>
<dbReference type="RefSeq" id="WP_005440748.1">
    <property type="nucleotide sequence ID" value="NZ_CM001466.1"/>
</dbReference>
<dbReference type="EMBL" id="CM001466">
    <property type="protein sequence ID" value="EHY88750.1"/>
    <property type="molecule type" value="Genomic_DNA"/>
</dbReference>
<dbReference type="OrthoDB" id="3556651at2"/>
<name>H8GCB6_9PSEU</name>
<evidence type="ECO:0000313" key="2">
    <source>
        <dbReference type="Proteomes" id="UP000004705"/>
    </source>
</evidence>
<organism evidence="1 2">
    <name type="scientific">Saccharomonospora azurea NA-128</name>
    <dbReference type="NCBI Taxonomy" id="882081"/>
    <lineage>
        <taxon>Bacteria</taxon>
        <taxon>Bacillati</taxon>
        <taxon>Actinomycetota</taxon>
        <taxon>Actinomycetes</taxon>
        <taxon>Pseudonocardiales</taxon>
        <taxon>Pseudonocardiaceae</taxon>
        <taxon>Saccharomonospora</taxon>
    </lineage>
</organism>
<gene>
    <name evidence="1" type="ORF">SacazDRAFT_01832</name>
</gene>
<reference evidence="1 2" key="1">
    <citation type="journal article" date="2012" name="Stand. Genomic Sci.">
        <title>Genome sequence of the soil bacterium Saccharomonospora azurea type strain (NA-128(T)).</title>
        <authorList>
            <person name="Klenk H.P."/>
            <person name="Held B."/>
            <person name="Lucas S."/>
            <person name="Lapidus A."/>
            <person name="Copeland A."/>
            <person name="Hammon N."/>
            <person name="Pitluck S."/>
            <person name="Goodwin L.A."/>
            <person name="Han C."/>
            <person name="Tapia R."/>
            <person name="Brambilla E.M."/>
            <person name="Potter G."/>
            <person name="Land M."/>
            <person name="Ivanova N."/>
            <person name="Rohde M."/>
            <person name="Goker M."/>
            <person name="Detter J.C."/>
            <person name="Kyrpides N.C."/>
            <person name="Woyke T."/>
        </authorList>
    </citation>
    <scope>NUCLEOTIDE SEQUENCE [LARGE SCALE GENOMIC DNA]</scope>
    <source>
        <strain evidence="1 2">NA-128</strain>
    </source>
</reference>
<sequence>MAEAWYSALAHESANGVSATEAVGAVLGGPAGAAMAGASAAARMAAAAGGGGSWSFDPEEIDAVIGEWKALLEELEADRAQVNSIVDALAVVPSEDTPTLGYVRALLDGVAGLEDSNFSMNEYVAEFVRKLEDAKKTISSTDQSSSEAFGSGEVETV</sequence>
<dbReference type="AlphaFoldDB" id="H8GCB6"/>
<dbReference type="Proteomes" id="UP000004705">
    <property type="component" value="Chromosome"/>
</dbReference>
<evidence type="ECO:0000313" key="1">
    <source>
        <dbReference type="EMBL" id="EHY88750.1"/>
    </source>
</evidence>
<accession>H8GCB6</accession>
<protein>
    <submittedName>
        <fullName evidence="1">Uncharacterized protein</fullName>
    </submittedName>
</protein>